<dbReference type="AlphaFoldDB" id="A0A7X2IZT3"/>
<sequence length="198" mass="23615">MKEREYEQLLNIHTEGFQQGFPQSLHYHRYEPTPYWVLKFLIEFFEFNEGDHLVDFGCGKGRLGFFVHYFTGAGTTGIEMEEHYFIEAEDNLETYRGRNSGKNALEFYCCLAQDYKVKELENIFYFFNPFSVKILMKVINNILISAEQHSRDIYALFYYPSEDYIFFLENKTPFQLEREITLGSHPGERILIYKLSHL</sequence>
<name>A0A7X2IZT3_9BACI</name>
<organism evidence="1 2">
    <name type="scientific">Metabacillus lacus</name>
    <dbReference type="NCBI Taxonomy" id="1983721"/>
    <lineage>
        <taxon>Bacteria</taxon>
        <taxon>Bacillati</taxon>
        <taxon>Bacillota</taxon>
        <taxon>Bacilli</taxon>
        <taxon>Bacillales</taxon>
        <taxon>Bacillaceae</taxon>
        <taxon>Metabacillus</taxon>
    </lineage>
</organism>
<keyword evidence="1" id="KW-0808">Transferase</keyword>
<keyword evidence="2" id="KW-1185">Reference proteome</keyword>
<reference evidence="1 2" key="1">
    <citation type="submission" date="2019-11" db="EMBL/GenBank/DDBJ databases">
        <title>Bacillus lacus genome.</title>
        <authorList>
            <person name="Allen C.J."/>
            <person name="Newman J.D."/>
        </authorList>
    </citation>
    <scope>NUCLEOTIDE SEQUENCE [LARGE SCALE GENOMIC DNA]</scope>
    <source>
        <strain evidence="1 2">KCTC 33946</strain>
    </source>
</reference>
<dbReference type="SUPFAM" id="SSF53335">
    <property type="entry name" value="S-adenosyl-L-methionine-dependent methyltransferases"/>
    <property type="match status" value="1"/>
</dbReference>
<gene>
    <name evidence="1" type="ORF">GJU40_10075</name>
</gene>
<dbReference type="Proteomes" id="UP000448867">
    <property type="component" value="Unassembled WGS sequence"/>
</dbReference>
<dbReference type="EMBL" id="WKKI01000016">
    <property type="protein sequence ID" value="MRX72492.1"/>
    <property type="molecule type" value="Genomic_DNA"/>
</dbReference>
<evidence type="ECO:0000313" key="2">
    <source>
        <dbReference type="Proteomes" id="UP000448867"/>
    </source>
</evidence>
<dbReference type="InterPro" id="IPR029063">
    <property type="entry name" value="SAM-dependent_MTases_sf"/>
</dbReference>
<keyword evidence="1" id="KW-0489">Methyltransferase</keyword>
<dbReference type="OrthoDB" id="9780095at2"/>
<dbReference type="RefSeq" id="WP_154307657.1">
    <property type="nucleotide sequence ID" value="NZ_WKKI01000016.1"/>
</dbReference>
<comment type="caution">
    <text evidence="1">The sequence shown here is derived from an EMBL/GenBank/DDBJ whole genome shotgun (WGS) entry which is preliminary data.</text>
</comment>
<dbReference type="GO" id="GO:0008168">
    <property type="term" value="F:methyltransferase activity"/>
    <property type="evidence" value="ECO:0007669"/>
    <property type="project" value="UniProtKB-KW"/>
</dbReference>
<dbReference type="GO" id="GO:0032259">
    <property type="term" value="P:methylation"/>
    <property type="evidence" value="ECO:0007669"/>
    <property type="project" value="UniProtKB-KW"/>
</dbReference>
<proteinExistence type="predicted"/>
<dbReference type="Gene3D" id="3.40.50.150">
    <property type="entry name" value="Vaccinia Virus protein VP39"/>
    <property type="match status" value="1"/>
</dbReference>
<protein>
    <submittedName>
        <fullName evidence="1">SAM-dependent methyltransferase</fullName>
    </submittedName>
</protein>
<evidence type="ECO:0000313" key="1">
    <source>
        <dbReference type="EMBL" id="MRX72492.1"/>
    </source>
</evidence>
<accession>A0A7X2IZT3</accession>